<dbReference type="InParanoid" id="A0A2K1IJ81"/>
<accession>A0A2K1IJ81</accession>
<gene>
    <name evidence="1" type="ORF">PHYPA_028026</name>
</gene>
<name>A0A2K1IJ81_PHYPA</name>
<evidence type="ECO:0000313" key="1">
    <source>
        <dbReference type="EMBL" id="PNR29334.1"/>
    </source>
</evidence>
<dbReference type="EMBL" id="ABEU02000023">
    <property type="protein sequence ID" value="PNR29334.1"/>
    <property type="molecule type" value="Genomic_DNA"/>
</dbReference>
<evidence type="ECO:0000313" key="2">
    <source>
        <dbReference type="EnsemblPlants" id="Pp3c23_13600V3.1"/>
    </source>
</evidence>
<reference evidence="1 3" key="2">
    <citation type="journal article" date="2018" name="Plant J.">
        <title>The Physcomitrella patens chromosome-scale assembly reveals moss genome structure and evolution.</title>
        <authorList>
            <person name="Lang D."/>
            <person name="Ullrich K.K."/>
            <person name="Murat F."/>
            <person name="Fuchs J."/>
            <person name="Jenkins J."/>
            <person name="Haas F.B."/>
            <person name="Piednoel M."/>
            <person name="Gundlach H."/>
            <person name="Van Bel M."/>
            <person name="Meyberg R."/>
            <person name="Vives C."/>
            <person name="Morata J."/>
            <person name="Symeonidi A."/>
            <person name="Hiss M."/>
            <person name="Muchero W."/>
            <person name="Kamisugi Y."/>
            <person name="Saleh O."/>
            <person name="Blanc G."/>
            <person name="Decker E.L."/>
            <person name="van Gessel N."/>
            <person name="Grimwood J."/>
            <person name="Hayes R.D."/>
            <person name="Graham S.W."/>
            <person name="Gunter L.E."/>
            <person name="McDaniel S.F."/>
            <person name="Hoernstein S.N.W."/>
            <person name="Larsson A."/>
            <person name="Li F.W."/>
            <person name="Perroud P.F."/>
            <person name="Phillips J."/>
            <person name="Ranjan P."/>
            <person name="Rokshar D.S."/>
            <person name="Rothfels C.J."/>
            <person name="Schneider L."/>
            <person name="Shu S."/>
            <person name="Stevenson D.W."/>
            <person name="Thummler F."/>
            <person name="Tillich M."/>
            <person name="Villarreal Aguilar J.C."/>
            <person name="Widiez T."/>
            <person name="Wong G.K."/>
            <person name="Wymore A."/>
            <person name="Zhang Y."/>
            <person name="Zimmer A.D."/>
            <person name="Quatrano R.S."/>
            <person name="Mayer K.F.X."/>
            <person name="Goodstein D."/>
            <person name="Casacuberta J.M."/>
            <person name="Vandepoele K."/>
            <person name="Reski R."/>
            <person name="Cuming A.C."/>
            <person name="Tuskan G.A."/>
            <person name="Maumus F."/>
            <person name="Salse J."/>
            <person name="Schmutz J."/>
            <person name="Rensing S.A."/>
        </authorList>
    </citation>
    <scope>NUCLEOTIDE SEQUENCE [LARGE SCALE GENOMIC DNA]</scope>
    <source>
        <strain evidence="2 3">cv. Gransden 2004</strain>
    </source>
</reference>
<proteinExistence type="predicted"/>
<dbReference type="EnsemblPlants" id="Pp3c23_13600V3.1">
    <property type="protein sequence ID" value="Pp3c23_13600V3.1"/>
    <property type="gene ID" value="Pp3c23_13600"/>
</dbReference>
<sequence length="132" mass="15544">MGYSDLTVVRWINKCYYQTRKLPAVINYKPFQSSEASRVGDVIFCFSVLEDVDLDRMMHFRPHRFAGKVAHLERTGHYLTIKNNQPYDIHQVTKQRKRVRHMLEEAVFIICPTLDISHCKFAQTLSPINHVH</sequence>
<reference evidence="1 3" key="1">
    <citation type="journal article" date="2008" name="Science">
        <title>The Physcomitrella genome reveals evolutionary insights into the conquest of land by plants.</title>
        <authorList>
            <person name="Rensing S."/>
            <person name="Lang D."/>
            <person name="Zimmer A."/>
            <person name="Terry A."/>
            <person name="Salamov A."/>
            <person name="Shapiro H."/>
            <person name="Nishiyama T."/>
            <person name="Perroud P.-F."/>
            <person name="Lindquist E."/>
            <person name="Kamisugi Y."/>
            <person name="Tanahashi T."/>
            <person name="Sakakibara K."/>
            <person name="Fujita T."/>
            <person name="Oishi K."/>
            <person name="Shin-I T."/>
            <person name="Kuroki Y."/>
            <person name="Toyoda A."/>
            <person name="Suzuki Y."/>
            <person name="Hashimoto A."/>
            <person name="Yamaguchi K."/>
            <person name="Sugano A."/>
            <person name="Kohara Y."/>
            <person name="Fujiyama A."/>
            <person name="Anterola A."/>
            <person name="Aoki S."/>
            <person name="Ashton N."/>
            <person name="Barbazuk W.B."/>
            <person name="Barker E."/>
            <person name="Bennetzen J."/>
            <person name="Bezanilla M."/>
            <person name="Blankenship R."/>
            <person name="Cho S.H."/>
            <person name="Dutcher S."/>
            <person name="Estelle M."/>
            <person name="Fawcett J.A."/>
            <person name="Gundlach H."/>
            <person name="Hanada K."/>
            <person name="Heyl A."/>
            <person name="Hicks K.A."/>
            <person name="Hugh J."/>
            <person name="Lohr M."/>
            <person name="Mayer K."/>
            <person name="Melkozernov A."/>
            <person name="Murata T."/>
            <person name="Nelson D."/>
            <person name="Pils B."/>
            <person name="Prigge M."/>
            <person name="Reiss B."/>
            <person name="Renner T."/>
            <person name="Rombauts S."/>
            <person name="Rushton P."/>
            <person name="Sanderfoot A."/>
            <person name="Schween G."/>
            <person name="Shiu S.-H."/>
            <person name="Stueber K."/>
            <person name="Theodoulou F.L."/>
            <person name="Tu H."/>
            <person name="Van de Peer Y."/>
            <person name="Verrier P.J."/>
            <person name="Waters E."/>
            <person name="Wood A."/>
            <person name="Yang L."/>
            <person name="Cove D."/>
            <person name="Cuming A."/>
            <person name="Hasebe M."/>
            <person name="Lucas S."/>
            <person name="Mishler D.B."/>
            <person name="Reski R."/>
            <person name="Grigoriev I."/>
            <person name="Quatrano R.S."/>
            <person name="Boore J.L."/>
        </authorList>
    </citation>
    <scope>NUCLEOTIDE SEQUENCE [LARGE SCALE GENOMIC DNA]</scope>
    <source>
        <strain evidence="2 3">cv. Gransden 2004</strain>
    </source>
</reference>
<organism evidence="1">
    <name type="scientific">Physcomitrium patens</name>
    <name type="common">Spreading-leaved earth moss</name>
    <name type="synonym">Physcomitrella patens</name>
    <dbReference type="NCBI Taxonomy" id="3218"/>
    <lineage>
        <taxon>Eukaryota</taxon>
        <taxon>Viridiplantae</taxon>
        <taxon>Streptophyta</taxon>
        <taxon>Embryophyta</taxon>
        <taxon>Bryophyta</taxon>
        <taxon>Bryophytina</taxon>
        <taxon>Bryopsida</taxon>
        <taxon>Funariidae</taxon>
        <taxon>Funariales</taxon>
        <taxon>Funariaceae</taxon>
        <taxon>Physcomitrium</taxon>
    </lineage>
</organism>
<dbReference type="Proteomes" id="UP000006727">
    <property type="component" value="Chromosome 23"/>
</dbReference>
<protein>
    <submittedName>
        <fullName evidence="1 2">Uncharacterized protein</fullName>
    </submittedName>
</protein>
<evidence type="ECO:0000313" key="3">
    <source>
        <dbReference type="Proteomes" id="UP000006727"/>
    </source>
</evidence>
<keyword evidence="3" id="KW-1185">Reference proteome</keyword>
<dbReference type="AlphaFoldDB" id="A0A2K1IJ81"/>
<dbReference type="Gramene" id="Pp3c23_13600V3.1">
    <property type="protein sequence ID" value="Pp3c23_13600V3.1"/>
    <property type="gene ID" value="Pp3c23_13600"/>
</dbReference>
<reference evidence="2" key="3">
    <citation type="submission" date="2020-12" db="UniProtKB">
        <authorList>
            <consortium name="EnsemblPlants"/>
        </authorList>
    </citation>
    <scope>IDENTIFICATION</scope>
</reference>